<feature type="transmembrane region" description="Helical" evidence="1">
    <location>
        <begin position="344"/>
        <end position="366"/>
    </location>
</feature>
<organism evidence="3 4">
    <name type="scientific">Phenylobacterium parvum</name>
    <dbReference type="NCBI Taxonomy" id="2201350"/>
    <lineage>
        <taxon>Bacteria</taxon>
        <taxon>Pseudomonadati</taxon>
        <taxon>Pseudomonadota</taxon>
        <taxon>Alphaproteobacteria</taxon>
        <taxon>Caulobacterales</taxon>
        <taxon>Caulobacteraceae</taxon>
        <taxon>Phenylobacterium</taxon>
    </lineage>
</organism>
<keyword evidence="1" id="KW-0472">Membrane</keyword>
<feature type="transmembrane region" description="Helical" evidence="1">
    <location>
        <begin position="241"/>
        <end position="259"/>
    </location>
</feature>
<feature type="transmembrane region" description="Helical" evidence="1">
    <location>
        <begin position="145"/>
        <end position="164"/>
    </location>
</feature>
<feature type="transmembrane region" description="Helical" evidence="1">
    <location>
        <begin position="266"/>
        <end position="288"/>
    </location>
</feature>
<feature type="transmembrane region" description="Helical" evidence="1">
    <location>
        <begin position="107"/>
        <end position="133"/>
    </location>
</feature>
<dbReference type="InterPro" id="IPR052529">
    <property type="entry name" value="Bact_Transport_Assoc"/>
</dbReference>
<gene>
    <name evidence="3" type="ORF">HYN04_02415</name>
</gene>
<evidence type="ECO:0000313" key="4">
    <source>
        <dbReference type="Proteomes" id="UP000247763"/>
    </source>
</evidence>
<dbReference type="KEGG" id="phb:HYN04_02415"/>
<protein>
    <submittedName>
        <fullName evidence="3">DUF418 domain-containing protein</fullName>
    </submittedName>
</protein>
<dbReference type="Proteomes" id="UP000247763">
    <property type="component" value="Chromosome"/>
</dbReference>
<feature type="transmembrane region" description="Helical" evidence="1">
    <location>
        <begin position="24"/>
        <end position="45"/>
    </location>
</feature>
<accession>A0A2Z3HZT1</accession>
<evidence type="ECO:0000259" key="2">
    <source>
        <dbReference type="Pfam" id="PF04235"/>
    </source>
</evidence>
<dbReference type="InterPro" id="IPR007349">
    <property type="entry name" value="DUF418"/>
</dbReference>
<dbReference type="RefSeq" id="WP_110449283.1">
    <property type="nucleotide sequence ID" value="NZ_CP029479.1"/>
</dbReference>
<dbReference type="OrthoDB" id="9807744at2"/>
<keyword evidence="1" id="KW-1133">Transmembrane helix</keyword>
<dbReference type="AlphaFoldDB" id="A0A2Z3HZT1"/>
<feature type="transmembrane region" description="Helical" evidence="1">
    <location>
        <begin position="311"/>
        <end position="332"/>
    </location>
</feature>
<proteinExistence type="predicted"/>
<dbReference type="PANTHER" id="PTHR30590:SF2">
    <property type="entry name" value="INNER MEMBRANE PROTEIN"/>
    <property type="match status" value="1"/>
</dbReference>
<evidence type="ECO:0000313" key="3">
    <source>
        <dbReference type="EMBL" id="AWM76714.1"/>
    </source>
</evidence>
<dbReference type="PANTHER" id="PTHR30590">
    <property type="entry name" value="INNER MEMBRANE PROTEIN"/>
    <property type="match status" value="1"/>
</dbReference>
<keyword evidence="1" id="KW-0812">Transmembrane</keyword>
<evidence type="ECO:0000256" key="1">
    <source>
        <dbReference type="SAM" id="Phobius"/>
    </source>
</evidence>
<dbReference type="EMBL" id="CP029479">
    <property type="protein sequence ID" value="AWM76714.1"/>
    <property type="molecule type" value="Genomic_DNA"/>
</dbReference>
<sequence length="420" mass="45771">MPPAERTVEGSGDRILSIDVVRGMAVLGILLMNIVAMALPAYAYLNPVYGGGTSGADLWTWAVNNVFTDGKMRALFTMLFGASAVLIAGRAEAGGGLGPVQTHYRRLFWMFVIGMIHAYFFFLGDILVTYALAGALVFPFRRLDARLLIGLGGAVLAALFAWHMSDAGQLKALQAAALAPGAGPAIREAWAQASQGFIAPPGFAEQATALFRGGFLEALQARAPVALALQVAIPFDAGPEAVGQMLIGMGLFRMGFFSLGWPTRSYLILILFGYACAAPFTAMLAWLIHQSGFEPLRTHELLVWQSLTRPFIALAHASVLLLIVRAGVLRGLVSRLEAAGRMAFTNYLMTSVITSLVFCGYGLGLFGHLSRFQLLWVVAGVWALMLLWSRPWLAHFRYGPFEWAWRSLVQWKRQPFRRAA</sequence>
<keyword evidence="4" id="KW-1185">Reference proteome</keyword>
<feature type="domain" description="DUF418" evidence="2">
    <location>
        <begin position="251"/>
        <end position="412"/>
    </location>
</feature>
<reference evidence="4" key="1">
    <citation type="submission" date="2018-05" db="EMBL/GenBank/DDBJ databases">
        <title>Genome sequencing of Phenylobacterium sp. HYN0004.</title>
        <authorList>
            <person name="Yi H."/>
            <person name="Baek C."/>
        </authorList>
    </citation>
    <scope>NUCLEOTIDE SEQUENCE [LARGE SCALE GENOMIC DNA]</scope>
    <source>
        <strain evidence="4">HYN0004</strain>
    </source>
</reference>
<feature type="transmembrane region" description="Helical" evidence="1">
    <location>
        <begin position="372"/>
        <end position="388"/>
    </location>
</feature>
<dbReference type="Pfam" id="PF04235">
    <property type="entry name" value="DUF418"/>
    <property type="match status" value="1"/>
</dbReference>
<name>A0A2Z3HZT1_9CAUL</name>